<evidence type="ECO:0000313" key="1">
    <source>
        <dbReference type="EMBL" id="EEY34510.1"/>
    </source>
</evidence>
<gene>
    <name evidence="1" type="ORF">HMPREF0554_1168</name>
</gene>
<reference evidence="1 2" key="1">
    <citation type="submission" date="2009-10" db="EMBL/GenBank/DDBJ databases">
        <authorList>
            <person name="Harkins D.M."/>
            <person name="Madupu R."/>
            <person name="Durkin A.S."/>
            <person name="Torralba M."/>
            <person name="Methe B."/>
            <person name="Sutton G.G."/>
            <person name="Strausberg R.L."/>
            <person name="Nelson K.E."/>
        </authorList>
    </citation>
    <scope>NUCLEOTIDE SEQUENCE [LARGE SCALE GENOMIC DNA]</scope>
    <source>
        <strain evidence="1 2">F0264</strain>
    </source>
</reference>
<comment type="caution">
    <text evidence="1">The sequence shown here is derived from an EMBL/GenBank/DDBJ whole genome shotgun (WGS) entry which is preliminary data.</text>
</comment>
<dbReference type="Proteomes" id="UP000004226">
    <property type="component" value="Unassembled WGS sequence"/>
</dbReference>
<dbReference type="EMBL" id="ADAD01000157">
    <property type="protein sequence ID" value="EEY34510.1"/>
    <property type="molecule type" value="Genomic_DNA"/>
</dbReference>
<keyword evidence="2" id="KW-1185">Reference proteome</keyword>
<accession>D0GN21</accession>
<name>D0GN21_9FUSO</name>
<proteinExistence type="predicted"/>
<evidence type="ECO:0000313" key="2">
    <source>
        <dbReference type="Proteomes" id="UP000004226"/>
    </source>
</evidence>
<sequence length="40" mass="4489">MFIANVGVINRAYCNVNTKGYFHVVNGLNVINRAYCNVNL</sequence>
<dbReference type="AlphaFoldDB" id="D0GN21"/>
<protein>
    <submittedName>
        <fullName evidence="1">Uncharacterized protein</fullName>
    </submittedName>
</protein>
<organism evidence="1 2">
    <name type="scientific">Pseudoleptotrichia goodfellowii F0264</name>
    <dbReference type="NCBI Taxonomy" id="596323"/>
    <lineage>
        <taxon>Bacteria</taxon>
        <taxon>Fusobacteriati</taxon>
        <taxon>Fusobacteriota</taxon>
        <taxon>Fusobacteriia</taxon>
        <taxon>Fusobacteriales</taxon>
        <taxon>Leptotrichiaceae</taxon>
        <taxon>Pseudoleptotrichia</taxon>
    </lineage>
</organism>